<dbReference type="AlphaFoldDB" id="A0AAV7VQQ0"/>
<proteinExistence type="predicted"/>
<keyword evidence="2" id="KW-1185">Reference proteome</keyword>
<evidence type="ECO:0000313" key="2">
    <source>
        <dbReference type="Proteomes" id="UP001066276"/>
    </source>
</evidence>
<sequence length="187" mass="21151">MRPRPLNHHPDPLPVGTDCQPGHTCLCAAHISPLSPLGWPPKKYTFPAWERAEHLDSGHTHLLDEPRRCRGREKLRFCVWRVATHPDLLPALAATRPWHSQYRTAEWRWPTDWLLFAFPSRALGPLPISSSHTGGPYWDAPKLTPNCCDRLRDGLGPGFLCLFLLAVDLTCLLRSIWLAADDLCGSR</sequence>
<comment type="caution">
    <text evidence="1">The sequence shown here is derived from an EMBL/GenBank/DDBJ whole genome shotgun (WGS) entry which is preliminary data.</text>
</comment>
<organism evidence="1 2">
    <name type="scientific">Pleurodeles waltl</name>
    <name type="common">Iberian ribbed newt</name>
    <dbReference type="NCBI Taxonomy" id="8319"/>
    <lineage>
        <taxon>Eukaryota</taxon>
        <taxon>Metazoa</taxon>
        <taxon>Chordata</taxon>
        <taxon>Craniata</taxon>
        <taxon>Vertebrata</taxon>
        <taxon>Euteleostomi</taxon>
        <taxon>Amphibia</taxon>
        <taxon>Batrachia</taxon>
        <taxon>Caudata</taxon>
        <taxon>Salamandroidea</taxon>
        <taxon>Salamandridae</taxon>
        <taxon>Pleurodelinae</taxon>
        <taxon>Pleurodeles</taxon>
    </lineage>
</organism>
<name>A0AAV7VQQ0_PLEWA</name>
<protein>
    <submittedName>
        <fullName evidence="1">Uncharacterized protein</fullName>
    </submittedName>
</protein>
<dbReference type="Proteomes" id="UP001066276">
    <property type="component" value="Chromosome 2_1"/>
</dbReference>
<evidence type="ECO:0000313" key="1">
    <source>
        <dbReference type="EMBL" id="KAJ1202532.1"/>
    </source>
</evidence>
<reference evidence="1" key="1">
    <citation type="journal article" date="2022" name="bioRxiv">
        <title>Sequencing and chromosome-scale assembly of the giantPleurodeles waltlgenome.</title>
        <authorList>
            <person name="Brown T."/>
            <person name="Elewa A."/>
            <person name="Iarovenko S."/>
            <person name="Subramanian E."/>
            <person name="Araus A.J."/>
            <person name="Petzold A."/>
            <person name="Susuki M."/>
            <person name="Suzuki K.-i.T."/>
            <person name="Hayashi T."/>
            <person name="Toyoda A."/>
            <person name="Oliveira C."/>
            <person name="Osipova E."/>
            <person name="Leigh N.D."/>
            <person name="Simon A."/>
            <person name="Yun M.H."/>
        </authorList>
    </citation>
    <scope>NUCLEOTIDE SEQUENCE</scope>
    <source>
        <strain evidence="1">20211129_DDA</strain>
        <tissue evidence="1">Liver</tissue>
    </source>
</reference>
<accession>A0AAV7VQQ0</accession>
<gene>
    <name evidence="1" type="ORF">NDU88_006330</name>
</gene>
<dbReference type="EMBL" id="JANPWB010000003">
    <property type="protein sequence ID" value="KAJ1202532.1"/>
    <property type="molecule type" value="Genomic_DNA"/>
</dbReference>